<feature type="transmembrane region" description="Helical" evidence="1">
    <location>
        <begin position="121"/>
        <end position="144"/>
    </location>
</feature>
<dbReference type="AlphaFoldDB" id="A0A2G1QKZ7"/>
<gene>
    <name evidence="2" type="ORF">CSC94_16170</name>
</gene>
<evidence type="ECO:0000313" key="2">
    <source>
        <dbReference type="EMBL" id="PHP66131.1"/>
    </source>
</evidence>
<dbReference type="Proteomes" id="UP000221168">
    <property type="component" value="Unassembled WGS sequence"/>
</dbReference>
<keyword evidence="1" id="KW-0812">Transmembrane</keyword>
<name>A0A2G1QKZ7_9HYPH</name>
<feature type="transmembrane region" description="Helical" evidence="1">
    <location>
        <begin position="12"/>
        <end position="36"/>
    </location>
</feature>
<organism evidence="2 3">
    <name type="scientific">Zhengella mangrovi</name>
    <dbReference type="NCBI Taxonomy" id="1982044"/>
    <lineage>
        <taxon>Bacteria</taxon>
        <taxon>Pseudomonadati</taxon>
        <taxon>Pseudomonadota</taxon>
        <taxon>Alphaproteobacteria</taxon>
        <taxon>Hyphomicrobiales</taxon>
        <taxon>Notoacmeibacteraceae</taxon>
        <taxon>Zhengella</taxon>
    </lineage>
</organism>
<proteinExistence type="predicted"/>
<evidence type="ECO:0000313" key="3">
    <source>
        <dbReference type="Proteomes" id="UP000221168"/>
    </source>
</evidence>
<accession>A0A2G1QKZ7</accession>
<comment type="caution">
    <text evidence="2">The sequence shown here is derived from an EMBL/GenBank/DDBJ whole genome shotgun (WGS) entry which is preliminary data.</text>
</comment>
<evidence type="ECO:0000256" key="1">
    <source>
        <dbReference type="SAM" id="Phobius"/>
    </source>
</evidence>
<keyword evidence="1" id="KW-0472">Membrane</keyword>
<keyword evidence="3" id="KW-1185">Reference proteome</keyword>
<feature type="transmembrane region" description="Helical" evidence="1">
    <location>
        <begin position="56"/>
        <end position="83"/>
    </location>
</feature>
<dbReference type="EMBL" id="PDVP01000010">
    <property type="protein sequence ID" value="PHP66131.1"/>
    <property type="molecule type" value="Genomic_DNA"/>
</dbReference>
<protein>
    <submittedName>
        <fullName evidence="2">Uncharacterized protein</fullName>
    </submittedName>
</protein>
<reference evidence="2 3" key="1">
    <citation type="submission" date="2017-10" db="EMBL/GenBank/DDBJ databases">
        <title>Sedimentibacterium mangrovi gen. nov., sp. nov., a novel member of family Phyllobacteriacea isolated from mangrove sediment.</title>
        <authorList>
            <person name="Liao H."/>
            <person name="Tian Y."/>
        </authorList>
    </citation>
    <scope>NUCLEOTIDE SEQUENCE [LARGE SCALE GENOMIC DNA]</scope>
    <source>
        <strain evidence="2 3">X9-2-2</strain>
    </source>
</reference>
<keyword evidence="1" id="KW-1133">Transmembrane helix</keyword>
<sequence length="165" mass="17616">MILLSATVLGPPIGGFLLGLAMSAFRFVLLIAFLIFNVDVPEHAALKPSVALEMATVPIFLAYSSYAVAGIPAFLSGLVVAIHASFGERLTFGTCALHVLWIMAAYLLFTGGIPDVRFLGGWLVAYILLAIPALIATSVLLRFFRPYLTIAKPAGTGQETVHDRP</sequence>
<feature type="transmembrane region" description="Helical" evidence="1">
    <location>
        <begin position="90"/>
        <end position="109"/>
    </location>
</feature>